<name>A0ABY6KH66_9ARAC</name>
<dbReference type="InterPro" id="IPR011599">
    <property type="entry name" value="PFD_alpha_archaea"/>
</dbReference>
<evidence type="ECO:0000313" key="3">
    <source>
        <dbReference type="Proteomes" id="UP001235939"/>
    </source>
</evidence>
<evidence type="ECO:0000313" key="2">
    <source>
        <dbReference type="EMBL" id="UYV67127.1"/>
    </source>
</evidence>
<dbReference type="NCBIfam" id="TIGR00293">
    <property type="entry name" value="prefoldin subunit alpha"/>
    <property type="match status" value="1"/>
</dbReference>
<comment type="similarity">
    <text evidence="1">Belongs to the prefoldin subunit alpha family.</text>
</comment>
<protein>
    <submittedName>
        <fullName evidence="2">PFDN5</fullName>
    </submittedName>
</protein>
<dbReference type="Proteomes" id="UP001235939">
    <property type="component" value="Chromosome 04"/>
</dbReference>
<dbReference type="InterPro" id="IPR004127">
    <property type="entry name" value="Prefoldin_subunit_alpha"/>
</dbReference>
<dbReference type="PANTHER" id="PTHR12674">
    <property type="entry name" value="PREFOLDIN SUBUNIT 5"/>
    <property type="match status" value="1"/>
</dbReference>
<sequence length="154" mass="17656">MSEGQKVEITKLDLATLTQLKQRLDQEVDFFRTSIQQLKMAQMKFLESEENVQKLTPEDEGKDILVPLTYQMYVPGKLVDINKLMVDVGTGYYIEKDLPGCQDYFKRKVAFISKNLESLQQVAQEKISQREAVMQVMQVKVQATLAQQMASTSQ</sequence>
<organism evidence="2 3">
    <name type="scientific">Cordylochernes scorpioides</name>
    <dbReference type="NCBI Taxonomy" id="51811"/>
    <lineage>
        <taxon>Eukaryota</taxon>
        <taxon>Metazoa</taxon>
        <taxon>Ecdysozoa</taxon>
        <taxon>Arthropoda</taxon>
        <taxon>Chelicerata</taxon>
        <taxon>Arachnida</taxon>
        <taxon>Pseudoscorpiones</taxon>
        <taxon>Cheliferoidea</taxon>
        <taxon>Chernetidae</taxon>
        <taxon>Cordylochernes</taxon>
    </lineage>
</organism>
<dbReference type="SUPFAM" id="SSF46579">
    <property type="entry name" value="Prefoldin"/>
    <property type="match status" value="1"/>
</dbReference>
<proteinExistence type="inferred from homology"/>
<dbReference type="Gene3D" id="1.10.287.370">
    <property type="match status" value="1"/>
</dbReference>
<gene>
    <name evidence="2" type="ORF">LAZ67_4004009</name>
</gene>
<dbReference type="Pfam" id="PF02996">
    <property type="entry name" value="Prefoldin"/>
    <property type="match status" value="1"/>
</dbReference>
<dbReference type="InterPro" id="IPR009053">
    <property type="entry name" value="Prefoldin"/>
</dbReference>
<accession>A0ABY6KH66</accession>
<keyword evidence="3" id="KW-1185">Reference proteome</keyword>
<reference evidence="2 3" key="1">
    <citation type="submission" date="2022-01" db="EMBL/GenBank/DDBJ databases">
        <title>A chromosomal length assembly of Cordylochernes scorpioides.</title>
        <authorList>
            <person name="Zeh D."/>
            <person name="Zeh J."/>
        </authorList>
    </citation>
    <scope>NUCLEOTIDE SEQUENCE [LARGE SCALE GENOMIC DNA]</scope>
    <source>
        <strain evidence="2">IN4F17</strain>
        <tissue evidence="2">Whole Body</tissue>
    </source>
</reference>
<evidence type="ECO:0000256" key="1">
    <source>
        <dbReference type="ARBA" id="ARBA00010048"/>
    </source>
</evidence>
<dbReference type="PANTHER" id="PTHR12674:SF2">
    <property type="entry name" value="PREFOLDIN SUBUNIT 5"/>
    <property type="match status" value="1"/>
</dbReference>
<dbReference type="CDD" id="cd23157">
    <property type="entry name" value="Prefoldin_5"/>
    <property type="match status" value="1"/>
</dbReference>
<dbReference type="EMBL" id="CP092866">
    <property type="protein sequence ID" value="UYV67127.1"/>
    <property type="molecule type" value="Genomic_DNA"/>
</dbReference>